<dbReference type="Proteomes" id="UP000663846">
    <property type="component" value="Unassembled WGS sequence"/>
</dbReference>
<evidence type="ECO:0000313" key="2">
    <source>
        <dbReference type="EMBL" id="CAE6346426.1"/>
    </source>
</evidence>
<protein>
    <recommendedName>
        <fullName evidence="1">DUF6593 domain-containing protein</fullName>
    </recommendedName>
</protein>
<organism evidence="2 3">
    <name type="scientific">Rhizoctonia solani</name>
    <dbReference type="NCBI Taxonomy" id="456999"/>
    <lineage>
        <taxon>Eukaryota</taxon>
        <taxon>Fungi</taxon>
        <taxon>Dikarya</taxon>
        <taxon>Basidiomycota</taxon>
        <taxon>Agaricomycotina</taxon>
        <taxon>Agaricomycetes</taxon>
        <taxon>Cantharellales</taxon>
        <taxon>Ceratobasidiaceae</taxon>
        <taxon>Rhizoctonia</taxon>
    </lineage>
</organism>
<dbReference type="EMBL" id="CAJMWS010000043">
    <property type="protein sequence ID" value="CAE6346426.1"/>
    <property type="molecule type" value="Genomic_DNA"/>
</dbReference>
<dbReference type="AlphaFoldDB" id="A0A8H2W8D0"/>
<gene>
    <name evidence="2" type="ORF">RDB_LOCUS7542</name>
</gene>
<dbReference type="Pfam" id="PF20236">
    <property type="entry name" value="DUF6593"/>
    <property type="match status" value="1"/>
</dbReference>
<accession>A0A8H2W8D0</accession>
<reference evidence="2" key="1">
    <citation type="submission" date="2021-01" db="EMBL/GenBank/DDBJ databases">
        <authorList>
            <person name="Kaushik A."/>
        </authorList>
    </citation>
    <scope>NUCLEOTIDE SEQUENCE</scope>
    <source>
        <strain evidence="2">AG1-1C</strain>
    </source>
</reference>
<evidence type="ECO:0000313" key="3">
    <source>
        <dbReference type="Proteomes" id="UP000663846"/>
    </source>
</evidence>
<proteinExistence type="predicted"/>
<sequence length="176" mass="18808">MTTLTISKSSDPMNTMLTDLSGHLTYEAKTPFSFTKDITTITRNGQAIASIKWGLFENKLTMGGITASLNDVFPKAGILSSSRVFTTANGEGLKWKSKSEIYCVSTYNDLTLAKYNQKTLSGMFTGKKATLDISPNAMHLIDILVVTWVIVAKKAVEEQSQAVGDAAGSVASAVAG</sequence>
<evidence type="ECO:0000259" key="1">
    <source>
        <dbReference type="Pfam" id="PF20236"/>
    </source>
</evidence>
<name>A0A8H2W8D0_9AGAM</name>
<comment type="caution">
    <text evidence="2">The sequence shown here is derived from an EMBL/GenBank/DDBJ whole genome shotgun (WGS) entry which is preliminary data.</text>
</comment>
<feature type="domain" description="DUF6593" evidence="1">
    <location>
        <begin position="11"/>
        <end position="154"/>
    </location>
</feature>
<dbReference type="InterPro" id="IPR046528">
    <property type="entry name" value="DUF6593"/>
</dbReference>